<proteinExistence type="predicted"/>
<gene>
    <name evidence="1" type="ORF">BP00DRAFT_18868</name>
</gene>
<reference evidence="1 2" key="1">
    <citation type="submission" date="2018-02" db="EMBL/GenBank/DDBJ databases">
        <title>The genomes of Aspergillus section Nigri reveals drivers in fungal speciation.</title>
        <authorList>
            <consortium name="DOE Joint Genome Institute"/>
            <person name="Vesth T.C."/>
            <person name="Nybo J."/>
            <person name="Theobald S."/>
            <person name="Brandl J."/>
            <person name="Frisvad J.C."/>
            <person name="Nielsen K.F."/>
            <person name="Lyhne E.K."/>
            <person name="Kogle M.E."/>
            <person name="Kuo A."/>
            <person name="Riley R."/>
            <person name="Clum A."/>
            <person name="Nolan M."/>
            <person name="Lipzen A."/>
            <person name="Salamov A."/>
            <person name="Henrissat B."/>
            <person name="Wiebenga A."/>
            <person name="De vries R.P."/>
            <person name="Grigoriev I.V."/>
            <person name="Mortensen U.H."/>
            <person name="Andersen M.R."/>
            <person name="Baker S.E."/>
        </authorList>
    </citation>
    <scope>NUCLEOTIDE SEQUENCE [LARGE SCALE GENOMIC DNA]</scope>
    <source>
        <strain evidence="1 2">CBS 114.80</strain>
    </source>
</reference>
<dbReference type="EMBL" id="KZ825567">
    <property type="protein sequence ID" value="PYI27573.1"/>
    <property type="molecule type" value="Genomic_DNA"/>
</dbReference>
<dbReference type="AlphaFoldDB" id="A0A2V5I0Y7"/>
<evidence type="ECO:0000313" key="2">
    <source>
        <dbReference type="Proteomes" id="UP000248817"/>
    </source>
</evidence>
<dbReference type="Proteomes" id="UP000248817">
    <property type="component" value="Unassembled WGS sequence"/>
</dbReference>
<sequence length="94" mass="10067">MTTQSGMKGFCAVCGHANNNHHTAPCPAAGCSNRWKACTISGCFRLSSKDSKGAKGSKAPARIPYRVCFGCKDQPACREDVDLYTAQQVDVPEQ</sequence>
<protein>
    <submittedName>
        <fullName evidence="1">Uncharacterized protein</fullName>
    </submittedName>
</protein>
<organism evidence="1 2">
    <name type="scientific">Aspergillus indologenus CBS 114.80</name>
    <dbReference type="NCBI Taxonomy" id="1450541"/>
    <lineage>
        <taxon>Eukaryota</taxon>
        <taxon>Fungi</taxon>
        <taxon>Dikarya</taxon>
        <taxon>Ascomycota</taxon>
        <taxon>Pezizomycotina</taxon>
        <taxon>Eurotiomycetes</taxon>
        <taxon>Eurotiomycetidae</taxon>
        <taxon>Eurotiales</taxon>
        <taxon>Aspergillaceae</taxon>
        <taxon>Aspergillus</taxon>
        <taxon>Aspergillus subgen. Circumdati</taxon>
    </lineage>
</organism>
<accession>A0A2V5I0Y7</accession>
<name>A0A2V5I0Y7_9EURO</name>
<evidence type="ECO:0000313" key="1">
    <source>
        <dbReference type="EMBL" id="PYI27573.1"/>
    </source>
</evidence>
<keyword evidence="2" id="KW-1185">Reference proteome</keyword>